<keyword evidence="1" id="KW-0472">Membrane</keyword>
<keyword evidence="1" id="KW-1133">Transmembrane helix</keyword>
<proteinExistence type="predicted"/>
<evidence type="ECO:0000313" key="4">
    <source>
        <dbReference type="Proteomes" id="UP001356427"/>
    </source>
</evidence>
<keyword evidence="1" id="KW-0812">Transmembrane</keyword>
<dbReference type="EMBL" id="JAGTTL010000007">
    <property type="protein sequence ID" value="KAK6320505.1"/>
    <property type="molecule type" value="Genomic_DNA"/>
</dbReference>
<feature type="chain" id="PRO_5042929610" evidence="2">
    <location>
        <begin position="30"/>
        <end position="186"/>
    </location>
</feature>
<keyword evidence="4" id="KW-1185">Reference proteome</keyword>
<keyword evidence="2" id="KW-0732">Signal</keyword>
<dbReference type="AlphaFoldDB" id="A0AAN8LXE8"/>
<comment type="caution">
    <text evidence="3">The sequence shown here is derived from an EMBL/GenBank/DDBJ whole genome shotgun (WGS) entry which is preliminary data.</text>
</comment>
<sequence length="186" mass="19300">MAGAMSVTKCISFVLVAVALGSTATKATTKNTPTLSVTTTVVPASPASRTSTSPLTPSEAYNGSTTIQTSRGFTADSTMNQTLTGTTGHDSTSSIFSSTLSPNSDFTTGNMSSSTALQSDGRHVLSRSPGLVAVLCIFCICLGLMLAVGIAKLITSRGSTFQRLEDVPLGKINEESPFARYPTKQF</sequence>
<accession>A0AAN8LXE8</accession>
<organism evidence="3 4">
    <name type="scientific">Coregonus suidteri</name>
    <dbReference type="NCBI Taxonomy" id="861788"/>
    <lineage>
        <taxon>Eukaryota</taxon>
        <taxon>Metazoa</taxon>
        <taxon>Chordata</taxon>
        <taxon>Craniata</taxon>
        <taxon>Vertebrata</taxon>
        <taxon>Euteleostomi</taxon>
        <taxon>Actinopterygii</taxon>
        <taxon>Neopterygii</taxon>
        <taxon>Teleostei</taxon>
        <taxon>Protacanthopterygii</taxon>
        <taxon>Salmoniformes</taxon>
        <taxon>Salmonidae</taxon>
        <taxon>Coregoninae</taxon>
        <taxon>Coregonus</taxon>
    </lineage>
</organism>
<evidence type="ECO:0000313" key="3">
    <source>
        <dbReference type="EMBL" id="KAK6320505.1"/>
    </source>
</evidence>
<feature type="signal peptide" evidence="2">
    <location>
        <begin position="1"/>
        <end position="29"/>
    </location>
</feature>
<reference evidence="3 4" key="1">
    <citation type="submission" date="2021-04" db="EMBL/GenBank/DDBJ databases">
        <authorList>
            <person name="De Guttry C."/>
            <person name="Zahm M."/>
            <person name="Klopp C."/>
            <person name="Cabau C."/>
            <person name="Louis A."/>
            <person name="Berthelot C."/>
            <person name="Parey E."/>
            <person name="Roest Crollius H."/>
            <person name="Montfort J."/>
            <person name="Robinson-Rechavi M."/>
            <person name="Bucao C."/>
            <person name="Bouchez O."/>
            <person name="Gislard M."/>
            <person name="Lluch J."/>
            <person name="Milhes M."/>
            <person name="Lampietro C."/>
            <person name="Lopez Roques C."/>
            <person name="Donnadieu C."/>
            <person name="Braasch I."/>
            <person name="Desvignes T."/>
            <person name="Postlethwait J."/>
            <person name="Bobe J."/>
            <person name="Wedekind C."/>
            <person name="Guiguen Y."/>
        </authorList>
    </citation>
    <scope>NUCLEOTIDE SEQUENCE [LARGE SCALE GENOMIC DNA]</scope>
    <source>
        <strain evidence="3">Cs_M1</strain>
        <tissue evidence="3">Blood</tissue>
    </source>
</reference>
<evidence type="ECO:0000256" key="2">
    <source>
        <dbReference type="SAM" id="SignalP"/>
    </source>
</evidence>
<evidence type="ECO:0000256" key="1">
    <source>
        <dbReference type="SAM" id="Phobius"/>
    </source>
</evidence>
<feature type="transmembrane region" description="Helical" evidence="1">
    <location>
        <begin position="131"/>
        <end position="154"/>
    </location>
</feature>
<protein>
    <submittedName>
        <fullName evidence="3">Uncharacterized protein</fullName>
    </submittedName>
</protein>
<dbReference type="Proteomes" id="UP001356427">
    <property type="component" value="Unassembled WGS sequence"/>
</dbReference>
<name>A0AAN8LXE8_9TELE</name>
<gene>
    <name evidence="3" type="ORF">J4Q44_G00096120</name>
</gene>